<keyword evidence="5" id="KW-0804">Transcription</keyword>
<comment type="similarity">
    <text evidence="1">Belongs to the sigma-70 factor family. ECF subfamily.</text>
</comment>
<evidence type="ECO:0000259" key="6">
    <source>
        <dbReference type="Pfam" id="PF07638"/>
    </source>
</evidence>
<evidence type="ECO:0000256" key="5">
    <source>
        <dbReference type="ARBA" id="ARBA00023163"/>
    </source>
</evidence>
<organism evidence="7 8">
    <name type="scientific">Candidatus Gottesmanbacteria bacterium RIFCSPHIGHO2_02_FULL_39_11</name>
    <dbReference type="NCBI Taxonomy" id="1798382"/>
    <lineage>
        <taxon>Bacteria</taxon>
        <taxon>Candidatus Gottesmaniibacteriota</taxon>
    </lineage>
</organism>
<gene>
    <name evidence="7" type="ORF">A3D77_01570</name>
</gene>
<accession>A0A1F5ZTA2</accession>
<dbReference type="PANTHER" id="PTHR43133:SF51">
    <property type="entry name" value="RNA POLYMERASE SIGMA FACTOR"/>
    <property type="match status" value="1"/>
</dbReference>
<keyword evidence="3" id="KW-0731">Sigma factor</keyword>
<dbReference type="InterPro" id="IPR036388">
    <property type="entry name" value="WH-like_DNA-bd_sf"/>
</dbReference>
<keyword evidence="4" id="KW-0238">DNA-binding</keyword>
<evidence type="ECO:0000313" key="7">
    <source>
        <dbReference type="EMBL" id="OGG15698.1"/>
    </source>
</evidence>
<dbReference type="GO" id="GO:0003677">
    <property type="term" value="F:DNA binding"/>
    <property type="evidence" value="ECO:0007669"/>
    <property type="project" value="UniProtKB-KW"/>
</dbReference>
<dbReference type="PROSITE" id="PS01063">
    <property type="entry name" value="SIGMA70_ECF"/>
    <property type="match status" value="1"/>
</dbReference>
<dbReference type="EMBL" id="MFJL01000019">
    <property type="protein sequence ID" value="OGG15698.1"/>
    <property type="molecule type" value="Genomic_DNA"/>
</dbReference>
<dbReference type="Pfam" id="PF07638">
    <property type="entry name" value="Sigma70_ECF"/>
    <property type="match status" value="1"/>
</dbReference>
<dbReference type="InterPro" id="IPR039425">
    <property type="entry name" value="RNA_pol_sigma-70-like"/>
</dbReference>
<keyword evidence="2" id="KW-0805">Transcription regulation</keyword>
<dbReference type="GO" id="GO:0006352">
    <property type="term" value="P:DNA-templated transcription initiation"/>
    <property type="evidence" value="ECO:0007669"/>
    <property type="project" value="InterPro"/>
</dbReference>
<dbReference type="InterPro" id="IPR053812">
    <property type="entry name" value="HTH_Sigma70_ECF-like"/>
</dbReference>
<dbReference type="NCBIfam" id="TIGR02937">
    <property type="entry name" value="sigma70-ECF"/>
    <property type="match status" value="1"/>
</dbReference>
<reference evidence="7 8" key="1">
    <citation type="journal article" date="2016" name="Nat. Commun.">
        <title>Thousands of microbial genomes shed light on interconnected biogeochemical processes in an aquifer system.</title>
        <authorList>
            <person name="Anantharaman K."/>
            <person name="Brown C.T."/>
            <person name="Hug L.A."/>
            <person name="Sharon I."/>
            <person name="Castelle C.J."/>
            <person name="Probst A.J."/>
            <person name="Thomas B.C."/>
            <person name="Singh A."/>
            <person name="Wilkins M.J."/>
            <person name="Karaoz U."/>
            <person name="Brodie E.L."/>
            <person name="Williams K.H."/>
            <person name="Hubbard S.S."/>
            <person name="Banfield J.F."/>
        </authorList>
    </citation>
    <scope>NUCLEOTIDE SEQUENCE [LARGE SCALE GENOMIC DNA]</scope>
</reference>
<sequence length="184" mass="21538">MKPGRCEEKELVENILKGEESSLRKFYDTYYRPILSFIRKRINSENDVEEVLQDTLLGALDSFRDFSFRCSIFTFLCSIASHKVIDYYRRKKIKNIVFSKIPDVEEILGTLLGPEEILDHEMLKSKIKKTLLSLSPMYQKIIDLKYIQGYTVSEIAEKLSLSFKSCESHLFRARKAFVVAFEKK</sequence>
<evidence type="ECO:0000256" key="4">
    <source>
        <dbReference type="ARBA" id="ARBA00023125"/>
    </source>
</evidence>
<dbReference type="InterPro" id="IPR013324">
    <property type="entry name" value="RNA_pol_sigma_r3/r4-like"/>
</dbReference>
<dbReference type="Proteomes" id="UP000176923">
    <property type="component" value="Unassembled WGS sequence"/>
</dbReference>
<protein>
    <recommendedName>
        <fullName evidence="6">RNA polymerase sigma-70 ECF-like HTH domain-containing protein</fullName>
    </recommendedName>
</protein>
<dbReference type="Gene3D" id="1.10.1740.10">
    <property type="match status" value="1"/>
</dbReference>
<dbReference type="STRING" id="1798382.A3D77_01570"/>
<dbReference type="Gene3D" id="1.10.10.10">
    <property type="entry name" value="Winged helix-like DNA-binding domain superfamily/Winged helix DNA-binding domain"/>
    <property type="match status" value="1"/>
</dbReference>
<feature type="domain" description="RNA polymerase sigma-70 ECF-like HTH" evidence="6">
    <location>
        <begin position="10"/>
        <end position="176"/>
    </location>
</feature>
<evidence type="ECO:0000256" key="2">
    <source>
        <dbReference type="ARBA" id="ARBA00023015"/>
    </source>
</evidence>
<evidence type="ECO:0000256" key="3">
    <source>
        <dbReference type="ARBA" id="ARBA00023082"/>
    </source>
</evidence>
<dbReference type="PANTHER" id="PTHR43133">
    <property type="entry name" value="RNA POLYMERASE ECF-TYPE SIGMA FACTO"/>
    <property type="match status" value="1"/>
</dbReference>
<dbReference type="SUPFAM" id="SSF88659">
    <property type="entry name" value="Sigma3 and sigma4 domains of RNA polymerase sigma factors"/>
    <property type="match status" value="1"/>
</dbReference>
<dbReference type="GO" id="GO:0016987">
    <property type="term" value="F:sigma factor activity"/>
    <property type="evidence" value="ECO:0007669"/>
    <property type="project" value="UniProtKB-KW"/>
</dbReference>
<dbReference type="SUPFAM" id="SSF88946">
    <property type="entry name" value="Sigma2 domain of RNA polymerase sigma factors"/>
    <property type="match status" value="1"/>
</dbReference>
<dbReference type="AlphaFoldDB" id="A0A1F5ZTA2"/>
<evidence type="ECO:0000313" key="8">
    <source>
        <dbReference type="Proteomes" id="UP000176923"/>
    </source>
</evidence>
<proteinExistence type="inferred from homology"/>
<dbReference type="InterPro" id="IPR014284">
    <property type="entry name" value="RNA_pol_sigma-70_dom"/>
</dbReference>
<comment type="caution">
    <text evidence="7">The sequence shown here is derived from an EMBL/GenBank/DDBJ whole genome shotgun (WGS) entry which is preliminary data.</text>
</comment>
<dbReference type="InterPro" id="IPR000838">
    <property type="entry name" value="RNA_pol_sigma70_ECF_CS"/>
</dbReference>
<evidence type="ECO:0000256" key="1">
    <source>
        <dbReference type="ARBA" id="ARBA00010641"/>
    </source>
</evidence>
<dbReference type="InterPro" id="IPR013325">
    <property type="entry name" value="RNA_pol_sigma_r2"/>
</dbReference>
<name>A0A1F5ZTA2_9BACT</name>